<name>A0ACB0YJX6_MELEN</name>
<accession>A0ACB0YJX6</accession>
<comment type="caution">
    <text evidence="1">The sequence shown here is derived from an EMBL/GenBank/DDBJ whole genome shotgun (WGS) entry which is preliminary data.</text>
</comment>
<sequence>MTFQWPWQYDFPPFFTLQPNLQTRDKQLKSWGRLVLDYCQFNKIYSANFEEISNSELFNNRRLNSLFFFLFF</sequence>
<reference evidence="1" key="1">
    <citation type="submission" date="2023-11" db="EMBL/GenBank/DDBJ databases">
        <authorList>
            <person name="Poullet M."/>
        </authorList>
    </citation>
    <scope>NUCLEOTIDE SEQUENCE</scope>
    <source>
        <strain evidence="1">E1834</strain>
    </source>
</reference>
<protein>
    <submittedName>
        <fullName evidence="1">Uncharacterized protein</fullName>
    </submittedName>
</protein>
<dbReference type="Proteomes" id="UP001497535">
    <property type="component" value="Unassembled WGS sequence"/>
</dbReference>
<organism evidence="1 2">
    <name type="scientific">Meloidogyne enterolobii</name>
    <name type="common">Root-knot nematode worm</name>
    <name type="synonym">Meloidogyne mayaguensis</name>
    <dbReference type="NCBI Taxonomy" id="390850"/>
    <lineage>
        <taxon>Eukaryota</taxon>
        <taxon>Metazoa</taxon>
        <taxon>Ecdysozoa</taxon>
        <taxon>Nematoda</taxon>
        <taxon>Chromadorea</taxon>
        <taxon>Rhabditida</taxon>
        <taxon>Tylenchina</taxon>
        <taxon>Tylenchomorpha</taxon>
        <taxon>Tylenchoidea</taxon>
        <taxon>Meloidogynidae</taxon>
        <taxon>Meloidogyninae</taxon>
        <taxon>Meloidogyne</taxon>
    </lineage>
</organism>
<evidence type="ECO:0000313" key="1">
    <source>
        <dbReference type="EMBL" id="CAK5049951.1"/>
    </source>
</evidence>
<evidence type="ECO:0000313" key="2">
    <source>
        <dbReference type="Proteomes" id="UP001497535"/>
    </source>
</evidence>
<dbReference type="EMBL" id="CAVMJV010000014">
    <property type="protein sequence ID" value="CAK5049951.1"/>
    <property type="molecule type" value="Genomic_DNA"/>
</dbReference>
<gene>
    <name evidence="1" type="ORF">MENTE1834_LOCUS13168</name>
</gene>
<proteinExistence type="predicted"/>
<keyword evidence="2" id="KW-1185">Reference proteome</keyword>